<dbReference type="PRINTS" id="PR00364">
    <property type="entry name" value="DISEASERSIST"/>
</dbReference>
<reference evidence="12 13" key="1">
    <citation type="journal article" date="2019" name="Sci. Rep.">
        <title>A high-quality genome of Eragrostis curvula grass provides insights into Poaceae evolution and supports new strategies to enhance forage quality.</title>
        <authorList>
            <person name="Carballo J."/>
            <person name="Santos B.A.C.M."/>
            <person name="Zappacosta D."/>
            <person name="Garbus I."/>
            <person name="Selva J.P."/>
            <person name="Gallo C.A."/>
            <person name="Diaz A."/>
            <person name="Albertini E."/>
            <person name="Caccamo M."/>
            <person name="Echenique V."/>
        </authorList>
    </citation>
    <scope>NUCLEOTIDE SEQUENCE [LARGE SCALE GENOMIC DNA]</scope>
    <source>
        <strain evidence="13">cv. Victoria</strain>
        <tissue evidence="12">Leaf</tissue>
    </source>
</reference>
<evidence type="ECO:0000259" key="11">
    <source>
        <dbReference type="Pfam" id="PF23598"/>
    </source>
</evidence>
<dbReference type="Pfam" id="PF18052">
    <property type="entry name" value="Rx_N"/>
    <property type="match status" value="1"/>
</dbReference>
<gene>
    <name evidence="12" type="ORF">EJB05_26348</name>
</gene>
<feature type="domain" description="Disease resistance protein winged helix" evidence="10">
    <location>
        <begin position="522"/>
        <end position="593"/>
    </location>
</feature>
<feature type="non-terminal residue" evidence="12">
    <location>
        <position position="1"/>
    </location>
</feature>
<dbReference type="Gene3D" id="1.10.10.10">
    <property type="entry name" value="Winged helix-like DNA-binding domain superfamily/Winged helix DNA-binding domain"/>
    <property type="match status" value="1"/>
</dbReference>
<sequence length="1084" mass="122825">MHYWWTLRLDLDPVDTEVYNASLNSISLSSIIAALRPLPKASAAAIEQQCCVAAAAPTKRTCRSGDDWPAGRPGDRRRLHPATSSVSIRNPLDRSMEVLTRLLPKLAELLVGEYNLQKEVKGGIKFLQAELEHMKAALEKISSTPADQLDKQDKIWARDVRELSYDIEDKVDTFMVRCKGGKRGKHHGFKKVVDRSLDLLMQPKIRHKIATHIRDIKSRVKEVSERRDRYKIDGHIANHASATIDPRLRGQYKMARELVGIDEARDELIRILIEGDDVAMQQGKIISIVGFGGLGKTTLANAVYEKISAQFEYRAFVSVSQTPDMRKLLKHILSDLTGKEINNETLDEGRLIRELRKFLLEKRYFIVVDDIWDILVWETIRCALPHNDTGYRIIATTRNVKVAEQAGGAYNMKPLSTDNSRILLNNRVYGNNNAEKGPDEELAEITDKILKKCAGVPLAIITIASLLATKRRNKMDWYEVYNSIGTGVENSLDVENMRKILSYSYYDMPPLLRTCLLYLSVLPEDCKIEKDRLIRLWIAEGFIQYEDKRKSLFQIGESYLNELINRSMVQPVYNLLGIDIMWCRLHDMVLDLVRSLSSEENFVTILSDTKDTSALAKARRLSLQSREADNARTWGTRSMPHVRSAVAFSSAINQIPALQSFKVLRVLDLQYCDLSHGYSLKCLGSLFHLRYLNLNNTRIDQLPKEVENLQFLETLDIKYNNISHLQLNNAQFKHLLCLLVDVDTIVSNGIWSLKSLEEVSCLCIDDELMDHIEELGLLTELRVLHMSLHTDKWNNKMVESLSKLRKIQTLSISYAGGQRNVGGLDAWVAPGHLRYLYTRCGCWLSRLPAWMNNLSHLADLCQLSIAVRELQEKDLNVLGRLPALTFLDLLVDHESLGIRERFVVGAGSFPCLIFCALKGFIVPVVFQNGAAPRLTRFDFDFLVREVREIAGSDGGFDLVLQNLPSLQRVYVWSQSGGASKEEIEEAKAAIFYREPWTQEDGLIFIVNHGLDDSLPATFRATISAVLLFRSSCCSMSTMAPVTSRIAGMPRWPEFQANADSRSACTCSSSSARCGVAHRYRNTRR</sequence>
<dbReference type="Gene3D" id="3.80.10.10">
    <property type="entry name" value="Ribonuclease Inhibitor"/>
    <property type="match status" value="1"/>
</dbReference>
<evidence type="ECO:0000313" key="13">
    <source>
        <dbReference type="Proteomes" id="UP000324897"/>
    </source>
</evidence>
<dbReference type="Gene3D" id="3.40.50.300">
    <property type="entry name" value="P-loop containing nucleotide triphosphate hydrolases"/>
    <property type="match status" value="1"/>
</dbReference>
<dbReference type="CDD" id="cd14798">
    <property type="entry name" value="RX-CC_like"/>
    <property type="match status" value="1"/>
</dbReference>
<keyword evidence="6" id="KW-0175">Coiled coil</keyword>
<organism evidence="12 13">
    <name type="scientific">Eragrostis curvula</name>
    <name type="common">weeping love grass</name>
    <dbReference type="NCBI Taxonomy" id="38414"/>
    <lineage>
        <taxon>Eukaryota</taxon>
        <taxon>Viridiplantae</taxon>
        <taxon>Streptophyta</taxon>
        <taxon>Embryophyta</taxon>
        <taxon>Tracheophyta</taxon>
        <taxon>Spermatophyta</taxon>
        <taxon>Magnoliopsida</taxon>
        <taxon>Liliopsida</taxon>
        <taxon>Poales</taxon>
        <taxon>Poaceae</taxon>
        <taxon>PACMAD clade</taxon>
        <taxon>Chloridoideae</taxon>
        <taxon>Eragrostideae</taxon>
        <taxon>Eragrostidinae</taxon>
        <taxon>Eragrostis</taxon>
    </lineage>
</organism>
<keyword evidence="3" id="KW-0677">Repeat</keyword>
<evidence type="ECO:0008006" key="14">
    <source>
        <dbReference type="Google" id="ProtNLM"/>
    </source>
</evidence>
<dbReference type="InterPro" id="IPR044974">
    <property type="entry name" value="Disease_R_plants"/>
</dbReference>
<dbReference type="Gramene" id="TVU23957">
    <property type="protein sequence ID" value="TVU23957"/>
    <property type="gene ID" value="EJB05_26348"/>
</dbReference>
<dbReference type="Pfam" id="PF23559">
    <property type="entry name" value="WHD_DRP"/>
    <property type="match status" value="1"/>
</dbReference>
<evidence type="ECO:0000256" key="3">
    <source>
        <dbReference type="ARBA" id="ARBA00022737"/>
    </source>
</evidence>
<protein>
    <recommendedName>
        <fullName evidence="14">AAA+ ATPase domain-containing protein</fullName>
    </recommendedName>
</protein>
<evidence type="ECO:0000313" key="12">
    <source>
        <dbReference type="EMBL" id="TVU23957.1"/>
    </source>
</evidence>
<accession>A0A5J9UL21</accession>
<dbReference type="FunFam" id="3.40.50.300:FF:001091">
    <property type="entry name" value="Probable disease resistance protein At1g61300"/>
    <property type="match status" value="1"/>
</dbReference>
<keyword evidence="5" id="KW-0611">Plant defense</keyword>
<dbReference type="InterPro" id="IPR042197">
    <property type="entry name" value="Apaf_helical"/>
</dbReference>
<feature type="domain" description="Disease resistance R13L4/SHOC-2-like LRR" evidence="11">
    <location>
        <begin position="641"/>
        <end position="990"/>
    </location>
</feature>
<comment type="similarity">
    <text evidence="1">Belongs to the disease resistance NB-LRR family.</text>
</comment>
<dbReference type="Pfam" id="PF00931">
    <property type="entry name" value="NB-ARC"/>
    <property type="match status" value="1"/>
</dbReference>
<feature type="domain" description="Disease resistance N-terminal" evidence="9">
    <location>
        <begin position="98"/>
        <end position="185"/>
    </location>
</feature>
<dbReference type="PANTHER" id="PTHR23155">
    <property type="entry name" value="DISEASE RESISTANCE PROTEIN RP"/>
    <property type="match status" value="1"/>
</dbReference>
<comment type="caution">
    <text evidence="12">The sequence shown here is derived from an EMBL/GenBank/DDBJ whole genome shotgun (WGS) entry which is preliminary data.</text>
</comment>
<evidence type="ECO:0000256" key="6">
    <source>
        <dbReference type="ARBA" id="ARBA00023054"/>
    </source>
</evidence>
<dbReference type="Pfam" id="PF23598">
    <property type="entry name" value="LRR_14"/>
    <property type="match status" value="1"/>
</dbReference>
<dbReference type="InterPro" id="IPR055414">
    <property type="entry name" value="LRR_R13L4/SHOC2-like"/>
</dbReference>
<dbReference type="InterPro" id="IPR002182">
    <property type="entry name" value="NB-ARC"/>
</dbReference>
<evidence type="ECO:0000256" key="7">
    <source>
        <dbReference type="SAM" id="MobiDB-lite"/>
    </source>
</evidence>
<dbReference type="SUPFAM" id="SSF52540">
    <property type="entry name" value="P-loop containing nucleoside triphosphate hydrolases"/>
    <property type="match status" value="1"/>
</dbReference>
<dbReference type="PANTHER" id="PTHR23155:SF1116">
    <property type="entry name" value="OS12G0273300 PROTEIN"/>
    <property type="match status" value="1"/>
</dbReference>
<dbReference type="Gene3D" id="1.10.8.430">
    <property type="entry name" value="Helical domain of apoptotic protease-activating factors"/>
    <property type="match status" value="1"/>
</dbReference>
<dbReference type="GO" id="GO:0043531">
    <property type="term" value="F:ADP binding"/>
    <property type="evidence" value="ECO:0007669"/>
    <property type="project" value="InterPro"/>
</dbReference>
<proteinExistence type="inferred from homology"/>
<dbReference type="InterPro" id="IPR038005">
    <property type="entry name" value="RX-like_CC"/>
</dbReference>
<evidence type="ECO:0000256" key="4">
    <source>
        <dbReference type="ARBA" id="ARBA00022741"/>
    </source>
</evidence>
<dbReference type="Proteomes" id="UP000324897">
    <property type="component" value="Chromosome 2"/>
</dbReference>
<feature type="domain" description="NB-ARC" evidence="8">
    <location>
        <begin position="266"/>
        <end position="431"/>
    </location>
</feature>
<dbReference type="InterPro" id="IPR058922">
    <property type="entry name" value="WHD_DRP"/>
</dbReference>
<evidence type="ECO:0000256" key="5">
    <source>
        <dbReference type="ARBA" id="ARBA00022821"/>
    </source>
</evidence>
<dbReference type="AlphaFoldDB" id="A0A5J9UL21"/>
<dbReference type="Gene3D" id="1.20.5.4130">
    <property type="match status" value="1"/>
</dbReference>
<evidence type="ECO:0000256" key="1">
    <source>
        <dbReference type="ARBA" id="ARBA00008894"/>
    </source>
</evidence>
<keyword evidence="4" id="KW-0547">Nucleotide-binding</keyword>
<dbReference type="InterPro" id="IPR027417">
    <property type="entry name" value="P-loop_NTPase"/>
</dbReference>
<dbReference type="InterPro" id="IPR036388">
    <property type="entry name" value="WH-like_DNA-bd_sf"/>
</dbReference>
<evidence type="ECO:0000256" key="2">
    <source>
        <dbReference type="ARBA" id="ARBA00022614"/>
    </source>
</evidence>
<evidence type="ECO:0000259" key="9">
    <source>
        <dbReference type="Pfam" id="PF18052"/>
    </source>
</evidence>
<dbReference type="InterPro" id="IPR032675">
    <property type="entry name" value="LRR_dom_sf"/>
</dbReference>
<dbReference type="GO" id="GO:0042742">
    <property type="term" value="P:defense response to bacterium"/>
    <property type="evidence" value="ECO:0007669"/>
    <property type="project" value="UniProtKB-ARBA"/>
</dbReference>
<name>A0A5J9UL21_9POAL</name>
<dbReference type="OrthoDB" id="3027644at2759"/>
<keyword evidence="13" id="KW-1185">Reference proteome</keyword>
<feature type="region of interest" description="Disordered" evidence="7">
    <location>
        <begin position="60"/>
        <end position="83"/>
    </location>
</feature>
<dbReference type="FunFam" id="1.10.10.10:FF:000322">
    <property type="entry name" value="Probable disease resistance protein At1g63360"/>
    <property type="match status" value="1"/>
</dbReference>
<dbReference type="InterPro" id="IPR041118">
    <property type="entry name" value="Rx_N"/>
</dbReference>
<keyword evidence="2" id="KW-0433">Leucine-rich repeat</keyword>
<dbReference type="EMBL" id="RWGY01000013">
    <property type="protein sequence ID" value="TVU23957.1"/>
    <property type="molecule type" value="Genomic_DNA"/>
</dbReference>
<evidence type="ECO:0000259" key="10">
    <source>
        <dbReference type="Pfam" id="PF23559"/>
    </source>
</evidence>
<dbReference type="GO" id="GO:0009626">
    <property type="term" value="P:plant-type hypersensitive response"/>
    <property type="evidence" value="ECO:0007669"/>
    <property type="project" value="UniProtKB-ARBA"/>
</dbReference>
<dbReference type="SUPFAM" id="SSF52058">
    <property type="entry name" value="L domain-like"/>
    <property type="match status" value="1"/>
</dbReference>
<evidence type="ECO:0000259" key="8">
    <source>
        <dbReference type="Pfam" id="PF00931"/>
    </source>
</evidence>
<dbReference type="GO" id="GO:0002758">
    <property type="term" value="P:innate immune response-activating signaling pathway"/>
    <property type="evidence" value="ECO:0007669"/>
    <property type="project" value="UniProtKB-ARBA"/>
</dbReference>